<dbReference type="GO" id="GO:0004497">
    <property type="term" value="F:monooxygenase activity"/>
    <property type="evidence" value="ECO:0007669"/>
    <property type="project" value="UniProtKB-KW"/>
</dbReference>
<keyword evidence="9" id="KW-1185">Reference proteome</keyword>
<evidence type="ECO:0000256" key="6">
    <source>
        <dbReference type="PIRSR" id="PIRSR602403-1"/>
    </source>
</evidence>
<dbReference type="OrthoDB" id="1844152at2759"/>
<dbReference type="InterPro" id="IPR002403">
    <property type="entry name" value="Cyt_P450_E_grp-IV"/>
</dbReference>
<keyword evidence="6 7" id="KW-0349">Heme</keyword>
<gene>
    <name evidence="8" type="ORF">BDQ12DRAFT_699643</name>
</gene>
<comment type="cofactor">
    <cofactor evidence="1 6">
        <name>heme</name>
        <dbReference type="ChEBI" id="CHEBI:30413"/>
    </cofactor>
</comment>
<dbReference type="EMBL" id="ML213614">
    <property type="protein sequence ID" value="TFK36367.1"/>
    <property type="molecule type" value="Genomic_DNA"/>
</dbReference>
<protein>
    <submittedName>
        <fullName evidence="8">Cytochrome P450</fullName>
    </submittedName>
</protein>
<dbReference type="AlphaFoldDB" id="A0A5C3LUY2"/>
<evidence type="ECO:0000256" key="3">
    <source>
        <dbReference type="ARBA" id="ARBA00022723"/>
    </source>
</evidence>
<evidence type="ECO:0000313" key="9">
    <source>
        <dbReference type="Proteomes" id="UP000308652"/>
    </source>
</evidence>
<dbReference type="Pfam" id="PF00067">
    <property type="entry name" value="p450"/>
    <property type="match status" value="1"/>
</dbReference>
<evidence type="ECO:0000313" key="8">
    <source>
        <dbReference type="EMBL" id="TFK36367.1"/>
    </source>
</evidence>
<keyword evidence="7" id="KW-0503">Monooxygenase</keyword>
<keyword evidence="4 7" id="KW-0560">Oxidoreductase</keyword>
<evidence type="ECO:0000256" key="1">
    <source>
        <dbReference type="ARBA" id="ARBA00001971"/>
    </source>
</evidence>
<dbReference type="InterPro" id="IPR036396">
    <property type="entry name" value="Cyt_P450_sf"/>
</dbReference>
<dbReference type="GO" id="GO:0005506">
    <property type="term" value="F:iron ion binding"/>
    <property type="evidence" value="ECO:0007669"/>
    <property type="project" value="InterPro"/>
</dbReference>
<evidence type="ECO:0000256" key="5">
    <source>
        <dbReference type="ARBA" id="ARBA00023004"/>
    </source>
</evidence>
<reference evidence="8 9" key="1">
    <citation type="journal article" date="2019" name="Nat. Ecol. Evol.">
        <title>Megaphylogeny resolves global patterns of mushroom evolution.</title>
        <authorList>
            <person name="Varga T."/>
            <person name="Krizsan K."/>
            <person name="Foldi C."/>
            <person name="Dima B."/>
            <person name="Sanchez-Garcia M."/>
            <person name="Sanchez-Ramirez S."/>
            <person name="Szollosi G.J."/>
            <person name="Szarkandi J.G."/>
            <person name="Papp V."/>
            <person name="Albert L."/>
            <person name="Andreopoulos W."/>
            <person name="Angelini C."/>
            <person name="Antonin V."/>
            <person name="Barry K.W."/>
            <person name="Bougher N.L."/>
            <person name="Buchanan P."/>
            <person name="Buyck B."/>
            <person name="Bense V."/>
            <person name="Catcheside P."/>
            <person name="Chovatia M."/>
            <person name="Cooper J."/>
            <person name="Damon W."/>
            <person name="Desjardin D."/>
            <person name="Finy P."/>
            <person name="Geml J."/>
            <person name="Haridas S."/>
            <person name="Hughes K."/>
            <person name="Justo A."/>
            <person name="Karasinski D."/>
            <person name="Kautmanova I."/>
            <person name="Kiss B."/>
            <person name="Kocsube S."/>
            <person name="Kotiranta H."/>
            <person name="LaButti K.M."/>
            <person name="Lechner B.E."/>
            <person name="Liimatainen K."/>
            <person name="Lipzen A."/>
            <person name="Lukacs Z."/>
            <person name="Mihaltcheva S."/>
            <person name="Morgado L.N."/>
            <person name="Niskanen T."/>
            <person name="Noordeloos M.E."/>
            <person name="Ohm R.A."/>
            <person name="Ortiz-Santana B."/>
            <person name="Ovrebo C."/>
            <person name="Racz N."/>
            <person name="Riley R."/>
            <person name="Savchenko A."/>
            <person name="Shiryaev A."/>
            <person name="Soop K."/>
            <person name="Spirin V."/>
            <person name="Szebenyi C."/>
            <person name="Tomsovsky M."/>
            <person name="Tulloss R.E."/>
            <person name="Uehling J."/>
            <person name="Grigoriev I.V."/>
            <person name="Vagvolgyi C."/>
            <person name="Papp T."/>
            <person name="Martin F.M."/>
            <person name="Miettinen O."/>
            <person name="Hibbett D.S."/>
            <person name="Nagy L.G."/>
        </authorList>
    </citation>
    <scope>NUCLEOTIDE SEQUENCE [LARGE SCALE GENOMIC DNA]</scope>
    <source>
        <strain evidence="8 9">CBS 166.37</strain>
    </source>
</reference>
<dbReference type="PROSITE" id="PS00086">
    <property type="entry name" value="CYTOCHROME_P450"/>
    <property type="match status" value="1"/>
</dbReference>
<dbReference type="PRINTS" id="PR00465">
    <property type="entry name" value="EP450IV"/>
</dbReference>
<evidence type="ECO:0000256" key="4">
    <source>
        <dbReference type="ARBA" id="ARBA00023002"/>
    </source>
</evidence>
<dbReference type="Proteomes" id="UP000308652">
    <property type="component" value="Unassembled WGS sequence"/>
</dbReference>
<organism evidence="8 9">
    <name type="scientific">Crucibulum laeve</name>
    <dbReference type="NCBI Taxonomy" id="68775"/>
    <lineage>
        <taxon>Eukaryota</taxon>
        <taxon>Fungi</taxon>
        <taxon>Dikarya</taxon>
        <taxon>Basidiomycota</taxon>
        <taxon>Agaricomycotina</taxon>
        <taxon>Agaricomycetes</taxon>
        <taxon>Agaricomycetidae</taxon>
        <taxon>Agaricales</taxon>
        <taxon>Agaricineae</taxon>
        <taxon>Nidulariaceae</taxon>
        <taxon>Crucibulum</taxon>
    </lineage>
</organism>
<dbReference type="PANTHER" id="PTHR46206">
    <property type="entry name" value="CYTOCHROME P450"/>
    <property type="match status" value="1"/>
</dbReference>
<proteinExistence type="inferred from homology"/>
<evidence type="ECO:0000256" key="2">
    <source>
        <dbReference type="ARBA" id="ARBA00010617"/>
    </source>
</evidence>
<keyword evidence="3 6" id="KW-0479">Metal-binding</keyword>
<accession>A0A5C3LUY2</accession>
<feature type="binding site" description="axial binding residue" evidence="6">
    <location>
        <position position="385"/>
    </location>
    <ligand>
        <name>heme</name>
        <dbReference type="ChEBI" id="CHEBI:30413"/>
    </ligand>
    <ligandPart>
        <name>Fe</name>
        <dbReference type="ChEBI" id="CHEBI:18248"/>
    </ligandPart>
</feature>
<dbReference type="Gene3D" id="1.10.630.10">
    <property type="entry name" value="Cytochrome P450"/>
    <property type="match status" value="1"/>
</dbReference>
<dbReference type="GO" id="GO:0016705">
    <property type="term" value="F:oxidoreductase activity, acting on paired donors, with incorporation or reduction of molecular oxygen"/>
    <property type="evidence" value="ECO:0007669"/>
    <property type="project" value="InterPro"/>
</dbReference>
<dbReference type="GO" id="GO:0020037">
    <property type="term" value="F:heme binding"/>
    <property type="evidence" value="ECO:0007669"/>
    <property type="project" value="InterPro"/>
</dbReference>
<evidence type="ECO:0000256" key="7">
    <source>
        <dbReference type="RuleBase" id="RU000461"/>
    </source>
</evidence>
<dbReference type="InterPro" id="IPR001128">
    <property type="entry name" value="Cyt_P450"/>
</dbReference>
<name>A0A5C3LUY2_9AGAR</name>
<dbReference type="PRINTS" id="PR00385">
    <property type="entry name" value="P450"/>
</dbReference>
<keyword evidence="5 6" id="KW-0408">Iron</keyword>
<sequence length="441" mass="51082">MIEEGYEKHKGGAFRLPGLTQWIVVFNSPKLVEELRKAPDDLMSFTMATEEVTRLLCNFNIHWELISQNEYHLPIIRNRLTQNLDVMFPELHDEIVASFQDNIPLSYEWKNYPVTETFINIIGRTSNRAFVGLPLCRNQEFLEIGVQFAYDVMTTATILYILPPWLRPIVASMLTAIPNRIKHAEKVLTPVIEDYREQKEHETEVRQSKVFLSWILDEAKVEEQSTGRLANRILVINFSSIHTTTNTFNQALLHLAATPQYLRPLRDEIEQVTKSEGWTKAALDKMRHLDSFCRETQRLHPLTCLTSPRKALQDHTFGNNTFIPKGSTVWLPSLSTMKDEEFYPNAKEFDPFRFSRVDIDQSRRRRDMVSTSPEFLPFGHGKHVCPGRFFASNEVKLIMAHLIMTYDVKMEIEGVCPADFCIGVSRISNPKAKVMFRKRAM</sequence>
<comment type="similarity">
    <text evidence="2 7">Belongs to the cytochrome P450 family.</text>
</comment>
<dbReference type="STRING" id="68775.A0A5C3LUY2"/>
<dbReference type="CDD" id="cd11041">
    <property type="entry name" value="CYP503A1-like"/>
    <property type="match status" value="1"/>
</dbReference>
<dbReference type="InterPro" id="IPR017972">
    <property type="entry name" value="Cyt_P450_CS"/>
</dbReference>
<dbReference type="SUPFAM" id="SSF48264">
    <property type="entry name" value="Cytochrome P450"/>
    <property type="match status" value="1"/>
</dbReference>